<organism evidence="3">
    <name type="scientific">freshwater metagenome</name>
    <dbReference type="NCBI Taxonomy" id="449393"/>
    <lineage>
        <taxon>unclassified sequences</taxon>
        <taxon>metagenomes</taxon>
        <taxon>ecological metagenomes</taxon>
    </lineage>
</organism>
<keyword evidence="2" id="KW-0812">Transmembrane</keyword>
<proteinExistence type="predicted"/>
<feature type="region of interest" description="Disordered" evidence="1">
    <location>
        <begin position="112"/>
        <end position="170"/>
    </location>
</feature>
<name>A0A6J7D4P5_9ZZZZ</name>
<feature type="compositionally biased region" description="Low complexity" evidence="1">
    <location>
        <begin position="114"/>
        <end position="126"/>
    </location>
</feature>
<keyword evidence="2" id="KW-0472">Membrane</keyword>
<feature type="transmembrane region" description="Helical" evidence="2">
    <location>
        <begin position="80"/>
        <end position="97"/>
    </location>
</feature>
<feature type="transmembrane region" description="Helical" evidence="2">
    <location>
        <begin position="57"/>
        <end position="74"/>
    </location>
</feature>
<dbReference type="AlphaFoldDB" id="A0A6J7D4P5"/>
<reference evidence="3" key="1">
    <citation type="submission" date="2020-05" db="EMBL/GenBank/DDBJ databases">
        <authorList>
            <person name="Chiriac C."/>
            <person name="Salcher M."/>
            <person name="Ghai R."/>
            <person name="Kavagutti S V."/>
        </authorList>
    </citation>
    <scope>NUCLEOTIDE SEQUENCE</scope>
</reference>
<evidence type="ECO:0000313" key="3">
    <source>
        <dbReference type="EMBL" id="CAB4865797.1"/>
    </source>
</evidence>
<accession>A0A6J7D4P5</accession>
<sequence>MHQAAEYVMGIAFVAQGLQSTTPMVPTLMGGLVVLNTACAKGSLSAFQVFGRRMHRTLDVVVILAVIVAAAQPFVSIDNATRGIMGFLAFALAFIWLQSDFSERVTRAERVKSAKQAKQARSAATAPPAPNGERASASASASPDSRAATIGRTAGRMVGSGVNAYRKRKG</sequence>
<keyword evidence="2" id="KW-1133">Transmembrane helix</keyword>
<protein>
    <submittedName>
        <fullName evidence="3">Unannotated protein</fullName>
    </submittedName>
</protein>
<gene>
    <name evidence="3" type="ORF">UFOPK3376_00534</name>
</gene>
<evidence type="ECO:0000256" key="2">
    <source>
        <dbReference type="SAM" id="Phobius"/>
    </source>
</evidence>
<evidence type="ECO:0000256" key="1">
    <source>
        <dbReference type="SAM" id="MobiDB-lite"/>
    </source>
</evidence>
<dbReference type="EMBL" id="CAFBLP010000009">
    <property type="protein sequence ID" value="CAB4865797.1"/>
    <property type="molecule type" value="Genomic_DNA"/>
</dbReference>
<feature type="compositionally biased region" description="Low complexity" evidence="1">
    <location>
        <begin position="135"/>
        <end position="148"/>
    </location>
</feature>